<sequence length="105" mass="11253">MEYESSDKTQSESHKATNFSNGVLCSVGSDSTTAVITNKIQKWNKRDTHETIALGSPCVLIGDDNGLENLAELLEVAAHGFALSLPGQPSDEDFGVSGVSERRIE</sequence>
<gene>
    <name evidence="1" type="ORF">V8G54_008418</name>
</gene>
<protein>
    <submittedName>
        <fullName evidence="1">Uncharacterized protein</fullName>
    </submittedName>
</protein>
<evidence type="ECO:0000313" key="1">
    <source>
        <dbReference type="EMBL" id="WVZ21096.1"/>
    </source>
</evidence>
<name>A0AAQ3P566_VIGMU</name>
<reference evidence="1 2" key="1">
    <citation type="journal article" date="2023" name="Life. Sci Alliance">
        <title>Evolutionary insights into 3D genome organization and epigenetic landscape of Vigna mungo.</title>
        <authorList>
            <person name="Junaid A."/>
            <person name="Singh B."/>
            <person name="Bhatia S."/>
        </authorList>
    </citation>
    <scope>NUCLEOTIDE SEQUENCE [LARGE SCALE GENOMIC DNA]</scope>
    <source>
        <strain evidence="1">Urdbean</strain>
    </source>
</reference>
<dbReference type="Proteomes" id="UP001374535">
    <property type="component" value="Chromosome 2"/>
</dbReference>
<dbReference type="AlphaFoldDB" id="A0AAQ3P566"/>
<proteinExistence type="predicted"/>
<accession>A0AAQ3P566</accession>
<evidence type="ECO:0000313" key="2">
    <source>
        <dbReference type="Proteomes" id="UP001374535"/>
    </source>
</evidence>
<keyword evidence="2" id="KW-1185">Reference proteome</keyword>
<dbReference type="EMBL" id="CP144699">
    <property type="protein sequence ID" value="WVZ21096.1"/>
    <property type="molecule type" value="Genomic_DNA"/>
</dbReference>
<organism evidence="1 2">
    <name type="scientific">Vigna mungo</name>
    <name type="common">Black gram</name>
    <name type="synonym">Phaseolus mungo</name>
    <dbReference type="NCBI Taxonomy" id="3915"/>
    <lineage>
        <taxon>Eukaryota</taxon>
        <taxon>Viridiplantae</taxon>
        <taxon>Streptophyta</taxon>
        <taxon>Embryophyta</taxon>
        <taxon>Tracheophyta</taxon>
        <taxon>Spermatophyta</taxon>
        <taxon>Magnoliopsida</taxon>
        <taxon>eudicotyledons</taxon>
        <taxon>Gunneridae</taxon>
        <taxon>Pentapetalae</taxon>
        <taxon>rosids</taxon>
        <taxon>fabids</taxon>
        <taxon>Fabales</taxon>
        <taxon>Fabaceae</taxon>
        <taxon>Papilionoideae</taxon>
        <taxon>50 kb inversion clade</taxon>
        <taxon>NPAAA clade</taxon>
        <taxon>indigoferoid/millettioid clade</taxon>
        <taxon>Phaseoleae</taxon>
        <taxon>Vigna</taxon>
    </lineage>
</organism>